<evidence type="ECO:0000313" key="2">
    <source>
        <dbReference type="EMBL" id="RUO66660.1"/>
    </source>
</evidence>
<evidence type="ECO:0000256" key="1">
    <source>
        <dbReference type="SAM" id="Phobius"/>
    </source>
</evidence>
<keyword evidence="1" id="KW-1133">Transmembrane helix</keyword>
<keyword evidence="1" id="KW-0812">Transmembrane</keyword>
<comment type="caution">
    <text evidence="2">The sequence shown here is derived from an EMBL/GenBank/DDBJ whole genome shotgun (WGS) entry which is preliminary data.</text>
</comment>
<gene>
    <name evidence="2" type="ORF">CWI73_05090</name>
</gene>
<dbReference type="Proteomes" id="UP000288361">
    <property type="component" value="Unassembled WGS sequence"/>
</dbReference>
<name>A0A432YTL5_9GAMM</name>
<dbReference type="EMBL" id="PIQA01000003">
    <property type="protein sequence ID" value="RUO66660.1"/>
    <property type="molecule type" value="Genomic_DNA"/>
</dbReference>
<sequence length="117" mass="13221">MKLCALNNHKWEASTGFIREACACFIIAVLAFLTYQLPSTQNSPHLASNTESATIAADLLTFETDLTEDSDESDKTLASKTQGYIEKLSRTLINFVQCLPETRLPLWHRPREPPYFL</sequence>
<feature type="transmembrane region" description="Helical" evidence="1">
    <location>
        <begin position="21"/>
        <end position="38"/>
    </location>
</feature>
<organism evidence="2 3">
    <name type="scientific">Idiomarina piscisalsi</name>
    <dbReference type="NCBI Taxonomy" id="1096243"/>
    <lineage>
        <taxon>Bacteria</taxon>
        <taxon>Pseudomonadati</taxon>
        <taxon>Pseudomonadota</taxon>
        <taxon>Gammaproteobacteria</taxon>
        <taxon>Alteromonadales</taxon>
        <taxon>Idiomarinaceae</taxon>
        <taxon>Idiomarina</taxon>
    </lineage>
</organism>
<proteinExistence type="predicted"/>
<dbReference type="AlphaFoldDB" id="A0A432YTL5"/>
<accession>A0A432YTL5</accession>
<reference evidence="2 3" key="1">
    <citation type="journal article" date="2011" name="Front. Microbiol.">
        <title>Genomic signatures of strain selection and enhancement in Bacillus atrophaeus var. globigii, a historical biowarfare simulant.</title>
        <authorList>
            <person name="Gibbons H.S."/>
            <person name="Broomall S.M."/>
            <person name="McNew L.A."/>
            <person name="Daligault H."/>
            <person name="Chapman C."/>
            <person name="Bruce D."/>
            <person name="Karavis M."/>
            <person name="Krepps M."/>
            <person name="McGregor P.A."/>
            <person name="Hong C."/>
            <person name="Park K.H."/>
            <person name="Akmal A."/>
            <person name="Feldman A."/>
            <person name="Lin J.S."/>
            <person name="Chang W.E."/>
            <person name="Higgs B.W."/>
            <person name="Demirev P."/>
            <person name="Lindquist J."/>
            <person name="Liem A."/>
            <person name="Fochler E."/>
            <person name="Read T.D."/>
            <person name="Tapia R."/>
            <person name="Johnson S."/>
            <person name="Bishop-Lilly K.A."/>
            <person name="Detter C."/>
            <person name="Han C."/>
            <person name="Sozhamannan S."/>
            <person name="Rosenzweig C.N."/>
            <person name="Skowronski E.W."/>
        </authorList>
    </citation>
    <scope>NUCLEOTIDE SEQUENCE [LARGE SCALE GENOMIC DNA]</scope>
    <source>
        <strain evidence="2 3">TPS4-2</strain>
    </source>
</reference>
<protein>
    <submittedName>
        <fullName evidence="2">Uncharacterized protein</fullName>
    </submittedName>
</protein>
<evidence type="ECO:0000313" key="3">
    <source>
        <dbReference type="Proteomes" id="UP000288361"/>
    </source>
</evidence>
<keyword evidence="1" id="KW-0472">Membrane</keyword>